<keyword evidence="1" id="KW-0853">WD repeat</keyword>
<feature type="compositionally biased region" description="Basic and acidic residues" evidence="2">
    <location>
        <begin position="160"/>
        <end position="186"/>
    </location>
</feature>
<evidence type="ECO:0000256" key="1">
    <source>
        <dbReference type="PROSITE-ProRule" id="PRU00221"/>
    </source>
</evidence>
<gene>
    <name evidence="3" type="ORF">BG011_000138</name>
</gene>
<dbReference type="AlphaFoldDB" id="A0A9P6PMS3"/>
<feature type="non-terminal residue" evidence="3">
    <location>
        <position position="538"/>
    </location>
</feature>
<sequence>MDNNDDRSSLLPVSLLSTSVFERTKRNNPQSSPYPSTQTSISAPLTIRSVKAEPTEERPRMNRRPSYHEASTSVNQQRIEMDPFVQGQSRHGHRCYEGSSRRPHEDDLNDRHARKRRIGSLSPEPRKKTAGPGIEDQGSRRQESTMAMSPISSPDSGVYDQERDPRRRGDREHIGSLLNKGREEMQLHSPANSRSSHKSGVKSTGSRTHKWHRKRASDDSASSVSTSSDSDSSSEDSDTEDQSLAGFSALKLHGLERTRTKHARYCEKVKASSKKIRDISKKLERRFRDLSESTISERSSHTRVPSSVKPSGDRPASFSSTSSSSSSISSPSRVPHSTVMMPTASAAPLVGSKRLSLPSRLAAYDDRVRIASADVVETLTNVHADVRNKAFARKPRSMILHTSAAGPDMEEVMVTSALDGSINFWDLENRRVMATIPKGSLSQPWAEDMCWVGRNVLAVASATKDGIPNSHQLALVHIKKTMPQRFAPGMGGPSVNWRLQTLEQKPHDSSKGGIMCMASLANDASDVSLATAAMDKQI</sequence>
<proteinExistence type="predicted"/>
<feature type="compositionally biased region" description="Acidic residues" evidence="2">
    <location>
        <begin position="232"/>
        <end position="241"/>
    </location>
</feature>
<keyword evidence="4" id="KW-1185">Reference proteome</keyword>
<comment type="caution">
    <text evidence="3">The sequence shown here is derived from an EMBL/GenBank/DDBJ whole genome shotgun (WGS) entry which is preliminary data.</text>
</comment>
<dbReference type="PROSITE" id="PS50082">
    <property type="entry name" value="WD_REPEATS_2"/>
    <property type="match status" value="1"/>
</dbReference>
<evidence type="ECO:0000313" key="3">
    <source>
        <dbReference type="EMBL" id="KAG0248384.1"/>
    </source>
</evidence>
<feature type="compositionally biased region" description="Basic and acidic residues" evidence="2">
    <location>
        <begin position="50"/>
        <end position="60"/>
    </location>
</feature>
<feature type="region of interest" description="Disordered" evidence="2">
    <location>
        <begin position="292"/>
        <end position="338"/>
    </location>
</feature>
<evidence type="ECO:0000313" key="4">
    <source>
        <dbReference type="Proteomes" id="UP000726737"/>
    </source>
</evidence>
<feature type="compositionally biased region" description="Low complexity" evidence="2">
    <location>
        <begin position="317"/>
        <end position="332"/>
    </location>
</feature>
<feature type="region of interest" description="Disordered" evidence="2">
    <location>
        <begin position="21"/>
        <end position="242"/>
    </location>
</feature>
<feature type="compositionally biased region" description="Basic and acidic residues" evidence="2">
    <location>
        <begin position="94"/>
        <end position="111"/>
    </location>
</feature>
<organism evidence="3 4">
    <name type="scientific">Mortierella polycephala</name>
    <dbReference type="NCBI Taxonomy" id="41804"/>
    <lineage>
        <taxon>Eukaryota</taxon>
        <taxon>Fungi</taxon>
        <taxon>Fungi incertae sedis</taxon>
        <taxon>Mucoromycota</taxon>
        <taxon>Mortierellomycotina</taxon>
        <taxon>Mortierellomycetes</taxon>
        <taxon>Mortierellales</taxon>
        <taxon>Mortierellaceae</taxon>
        <taxon>Mortierella</taxon>
    </lineage>
</organism>
<dbReference type="OrthoDB" id="1897642at2759"/>
<feature type="repeat" description="WD" evidence="1">
    <location>
        <begin position="413"/>
        <end position="435"/>
    </location>
</feature>
<evidence type="ECO:0000256" key="2">
    <source>
        <dbReference type="SAM" id="MobiDB-lite"/>
    </source>
</evidence>
<feature type="compositionally biased region" description="Polar residues" evidence="2">
    <location>
        <begin position="144"/>
        <end position="155"/>
    </location>
</feature>
<name>A0A9P6PMS3_9FUNG</name>
<reference evidence="3" key="1">
    <citation type="journal article" date="2020" name="Fungal Divers.">
        <title>Resolving the Mortierellaceae phylogeny through synthesis of multi-gene phylogenetics and phylogenomics.</title>
        <authorList>
            <person name="Vandepol N."/>
            <person name="Liber J."/>
            <person name="Desiro A."/>
            <person name="Na H."/>
            <person name="Kennedy M."/>
            <person name="Barry K."/>
            <person name="Grigoriev I.V."/>
            <person name="Miller A.N."/>
            <person name="O'Donnell K."/>
            <person name="Stajich J.E."/>
            <person name="Bonito G."/>
        </authorList>
    </citation>
    <scope>NUCLEOTIDE SEQUENCE</scope>
    <source>
        <strain evidence="3">KOD948</strain>
    </source>
</reference>
<accession>A0A9P6PMS3</accession>
<feature type="compositionally biased region" description="Polar residues" evidence="2">
    <location>
        <begin position="69"/>
        <end position="78"/>
    </location>
</feature>
<feature type="compositionally biased region" description="Polar residues" evidence="2">
    <location>
        <begin position="292"/>
        <end position="309"/>
    </location>
</feature>
<dbReference type="EMBL" id="JAAAJA010001013">
    <property type="protein sequence ID" value="KAG0248384.1"/>
    <property type="molecule type" value="Genomic_DNA"/>
</dbReference>
<feature type="compositionally biased region" description="Low complexity" evidence="2">
    <location>
        <begin position="219"/>
        <end position="231"/>
    </location>
</feature>
<feature type="compositionally biased region" description="Low complexity" evidence="2">
    <location>
        <begin position="29"/>
        <end position="42"/>
    </location>
</feature>
<dbReference type="Proteomes" id="UP000726737">
    <property type="component" value="Unassembled WGS sequence"/>
</dbReference>
<dbReference type="InterPro" id="IPR001680">
    <property type="entry name" value="WD40_rpt"/>
</dbReference>
<protein>
    <recommendedName>
        <fullName evidence="5">WD40 repeat-like protein</fullName>
    </recommendedName>
</protein>
<evidence type="ECO:0008006" key="5">
    <source>
        <dbReference type="Google" id="ProtNLM"/>
    </source>
</evidence>